<dbReference type="SUPFAM" id="SSF52540">
    <property type="entry name" value="P-loop containing nucleoside triphosphate hydrolases"/>
    <property type="match status" value="1"/>
</dbReference>
<organism evidence="9 10">
    <name type="scientific">Pendulispora rubella</name>
    <dbReference type="NCBI Taxonomy" id="2741070"/>
    <lineage>
        <taxon>Bacteria</taxon>
        <taxon>Pseudomonadati</taxon>
        <taxon>Myxococcota</taxon>
        <taxon>Myxococcia</taxon>
        <taxon>Myxococcales</taxon>
        <taxon>Sorangiineae</taxon>
        <taxon>Pendulisporaceae</taxon>
        <taxon>Pendulispora</taxon>
    </lineage>
</organism>
<dbReference type="Pfam" id="PF06470">
    <property type="entry name" value="SMC_hinge"/>
    <property type="match status" value="1"/>
</dbReference>
<dbReference type="InterPro" id="IPR010935">
    <property type="entry name" value="SMC_hinge"/>
</dbReference>
<dbReference type="HAMAP" id="MF_01894">
    <property type="entry name" value="Smc_prok"/>
    <property type="match status" value="1"/>
</dbReference>
<name>A0ABZ2LGM3_9BACT</name>
<evidence type="ECO:0000259" key="8">
    <source>
        <dbReference type="SMART" id="SM00968"/>
    </source>
</evidence>
<keyword evidence="1 6" id="KW-0963">Cytoplasm</keyword>
<dbReference type="Pfam" id="PF02463">
    <property type="entry name" value="SMC_N"/>
    <property type="match status" value="1"/>
</dbReference>
<feature type="region of interest" description="Disordered" evidence="7">
    <location>
        <begin position="314"/>
        <end position="341"/>
    </location>
</feature>
<dbReference type="Gene3D" id="3.30.70.1620">
    <property type="match status" value="1"/>
</dbReference>
<keyword evidence="3 6" id="KW-0067">ATP-binding</keyword>
<comment type="subunit">
    <text evidence="6">Homodimer.</text>
</comment>
<feature type="compositionally biased region" description="Basic and acidic residues" evidence="7">
    <location>
        <begin position="428"/>
        <end position="457"/>
    </location>
</feature>
<feature type="binding site" evidence="6">
    <location>
        <begin position="32"/>
        <end position="39"/>
    </location>
    <ligand>
        <name>ATP</name>
        <dbReference type="ChEBI" id="CHEBI:30616"/>
    </ligand>
</feature>
<dbReference type="PIRSF" id="PIRSF005719">
    <property type="entry name" value="SMC"/>
    <property type="match status" value="1"/>
</dbReference>
<keyword evidence="2 6" id="KW-0547">Nucleotide-binding</keyword>
<reference evidence="9" key="1">
    <citation type="submission" date="2021-12" db="EMBL/GenBank/DDBJ databases">
        <title>Discovery of the Pendulisporaceae a myxobacterial family with distinct sporulation behavior and unique specialized metabolism.</title>
        <authorList>
            <person name="Garcia R."/>
            <person name="Popoff A."/>
            <person name="Bader C.D."/>
            <person name="Loehr J."/>
            <person name="Walesch S."/>
            <person name="Walt C."/>
            <person name="Boldt J."/>
            <person name="Bunk B."/>
            <person name="Haeckl F.J.F.P.J."/>
            <person name="Gunesch A.P."/>
            <person name="Birkelbach J."/>
            <person name="Nuebel U."/>
            <person name="Pietschmann T."/>
            <person name="Bach T."/>
            <person name="Mueller R."/>
        </authorList>
    </citation>
    <scope>NUCLEOTIDE SEQUENCE</scope>
    <source>
        <strain evidence="9">MSr11367</strain>
    </source>
</reference>
<proteinExistence type="inferred from homology"/>
<feature type="coiled-coil region" evidence="6">
    <location>
        <begin position="715"/>
        <end position="777"/>
    </location>
</feature>
<dbReference type="InterPro" id="IPR003395">
    <property type="entry name" value="RecF/RecN/SMC_N"/>
</dbReference>
<dbReference type="InterPro" id="IPR036277">
    <property type="entry name" value="SMC_hinge_sf"/>
</dbReference>
<keyword evidence="5 6" id="KW-0238">DNA-binding</keyword>
<sequence>MKIKKLEMIGFKSFVDRTVVNFEHDVMGIVGPNGCGKSNIVDAIRWCMGEQSAKHLRGRAMEDVIFNGSESRSANEFAEVTLTFENDRGDVPLEYQDFPEIAVTRRLNRNGDSDYLINKTQVRLKDVTDLFLGTGVGAKAYSIIEQGKVGLIVSAKPEDRRLLIEEAAGITKYKSKKKQAERKMEMTQQNLLRVGDIVAEIERNLGSLKRQAAKAERFLSYRSELEDLQLYEASHRYLELSGWMKLEASEVERFTTESDQARVALTEREAQLEGFRTQMHTAEEQLEQAQNTNFGAENEVRAEEAAMTRAQDKLDGLRQRDEKASTEEREIEEHWQSARSERETVVEEMASLEGVEETHASLVGGEEDQLAELVAAHNEAEQSVKTVRQQVSQAQADIASAQAKLAGIERRKDEMQTRLDKVVTERERLEGERLEQASRTSRLEQEISEHRTGKEMSAEEQTQLETRLEELKLQIATSERELEEAKNEFSRKRSRLHALEEMLARLEGVGAGVKALVGTKDEALCGLVADRIEAPAEFTLAVAGWLGSRLHDVVVRDVDRGLELLDGLAQDKKGRAVIVPQNPQYVAGTIAVGDAPRLVDRLRYAPEDETLARSLFGDTLVAKDIREARVLREQLGNVAVVTLAGTVFFQDGRIAGGTGEDVAAGMLDTKRETRELTQDVARLDALVAERLAQHQTLRAELGETQGALDSARLRAHQDELSLVRAEKDLRALEDQLATIVQRLEALSTEVEDLGSTLAEADVERAETQRTLEETNALHEDGSAQLGEAEALAESWRDRVDAQRQVLTEKKVQLAGAREKLTAARSTLARLERSTKELEERRTRLQAEILECAKSMGETAALLMAHREKHAAAAEIARVAAEGLTRVRTEVESLRVFFGEHESVLKELRASAELAREELTRHEMALRERRLAMTHLLEGVAEKFRGLELARVVGDYHMRPPPEEDTHERISELGTLIERMGSVNLDAVREHSEAEKRYEYYTTQKLDLEKALADLNQAIQQMNKESKRLFADTFQAVKEKFETIFPQMFRGGRASLRLTNPDDMLETGIDILAQPPGKKISSIELMSGGEKALTAVSLIFAIFQIKPSPFCILDEVDAPLDEANVARYNEMIRNMTDRSQFILITHIKRTMQMVDVLYGVTMQESGVSRLVSVKINDTAEKKQRPGLPATGAGGTAAAVA</sequence>
<feature type="region of interest" description="Disordered" evidence="7">
    <location>
        <begin position="428"/>
        <end position="461"/>
    </location>
</feature>
<dbReference type="Gene3D" id="3.40.50.300">
    <property type="entry name" value="P-loop containing nucleotide triphosphate hydrolases"/>
    <property type="match status" value="2"/>
</dbReference>
<evidence type="ECO:0000313" key="9">
    <source>
        <dbReference type="EMBL" id="WXB10088.1"/>
    </source>
</evidence>
<comment type="domain">
    <text evidence="6">Contains large globular domains required for ATP hydrolysis at each terminus and a third globular domain forming a flexible hinge near the middle of the molecule. These domains are separated by coiled-coil structures.</text>
</comment>
<protein>
    <recommendedName>
        <fullName evidence="6">Chromosome partition protein Smc</fullName>
    </recommendedName>
</protein>
<keyword evidence="4 6" id="KW-0175">Coiled coil</keyword>
<dbReference type="SMART" id="SM00968">
    <property type="entry name" value="SMC_hinge"/>
    <property type="match status" value="1"/>
</dbReference>
<evidence type="ECO:0000256" key="5">
    <source>
        <dbReference type="ARBA" id="ARBA00023125"/>
    </source>
</evidence>
<feature type="domain" description="SMC hinge" evidence="8">
    <location>
        <begin position="522"/>
        <end position="632"/>
    </location>
</feature>
<dbReference type="Gene3D" id="1.20.1060.20">
    <property type="match status" value="1"/>
</dbReference>
<feature type="coiled-coil region" evidence="6">
    <location>
        <begin position="813"/>
        <end position="847"/>
    </location>
</feature>
<dbReference type="EMBL" id="CP089983">
    <property type="protein sequence ID" value="WXB10088.1"/>
    <property type="molecule type" value="Genomic_DNA"/>
</dbReference>
<dbReference type="CDD" id="cd03278">
    <property type="entry name" value="ABC_SMC_barmotin"/>
    <property type="match status" value="1"/>
</dbReference>
<dbReference type="Proteomes" id="UP001374803">
    <property type="component" value="Chromosome"/>
</dbReference>
<dbReference type="InterPro" id="IPR024704">
    <property type="entry name" value="SMC"/>
</dbReference>
<evidence type="ECO:0000256" key="7">
    <source>
        <dbReference type="SAM" id="MobiDB-lite"/>
    </source>
</evidence>
<evidence type="ECO:0000313" key="10">
    <source>
        <dbReference type="Proteomes" id="UP001374803"/>
    </source>
</evidence>
<feature type="coiled-coil region" evidence="6">
    <location>
        <begin position="1004"/>
        <end position="1031"/>
    </location>
</feature>
<comment type="function">
    <text evidence="6">Required for chromosome condensation and partitioning.</text>
</comment>
<feature type="coiled-coil region" evidence="6">
    <location>
        <begin position="170"/>
        <end position="218"/>
    </location>
</feature>
<dbReference type="SUPFAM" id="SSF75553">
    <property type="entry name" value="Smc hinge domain"/>
    <property type="match status" value="1"/>
</dbReference>
<dbReference type="InterPro" id="IPR011890">
    <property type="entry name" value="SMC_prok"/>
</dbReference>
<gene>
    <name evidence="6 9" type="primary">smc</name>
    <name evidence="9" type="ORF">LVJ94_23025</name>
</gene>
<dbReference type="RefSeq" id="WP_394839764.1">
    <property type="nucleotide sequence ID" value="NZ_CP089929.1"/>
</dbReference>
<accession>A0ABZ2LGM3</accession>
<dbReference type="PANTHER" id="PTHR43977">
    <property type="entry name" value="STRUCTURAL MAINTENANCE OF CHROMOSOMES PROTEIN 3"/>
    <property type="match status" value="1"/>
</dbReference>
<comment type="subcellular location">
    <subcellularLocation>
        <location evidence="6">Cytoplasm</location>
    </subcellularLocation>
</comment>
<evidence type="ECO:0000256" key="1">
    <source>
        <dbReference type="ARBA" id="ARBA00022490"/>
    </source>
</evidence>
<keyword evidence="10" id="KW-1185">Reference proteome</keyword>
<dbReference type="InterPro" id="IPR027417">
    <property type="entry name" value="P-loop_NTPase"/>
</dbReference>
<evidence type="ECO:0000256" key="3">
    <source>
        <dbReference type="ARBA" id="ARBA00022840"/>
    </source>
</evidence>
<dbReference type="NCBIfam" id="TIGR02168">
    <property type="entry name" value="SMC_prok_B"/>
    <property type="match status" value="1"/>
</dbReference>
<evidence type="ECO:0000256" key="6">
    <source>
        <dbReference type="HAMAP-Rule" id="MF_01894"/>
    </source>
</evidence>
<evidence type="ECO:0000256" key="2">
    <source>
        <dbReference type="ARBA" id="ARBA00022741"/>
    </source>
</evidence>
<comment type="similarity">
    <text evidence="6">Belongs to the SMC family.</text>
</comment>
<evidence type="ECO:0000256" key="4">
    <source>
        <dbReference type="ARBA" id="ARBA00023054"/>
    </source>
</evidence>